<feature type="compositionally biased region" description="Basic and acidic residues" evidence="1">
    <location>
        <begin position="253"/>
        <end position="264"/>
    </location>
</feature>
<organism evidence="2 3">
    <name type="scientific">Cylindrotheca closterium</name>
    <dbReference type="NCBI Taxonomy" id="2856"/>
    <lineage>
        <taxon>Eukaryota</taxon>
        <taxon>Sar</taxon>
        <taxon>Stramenopiles</taxon>
        <taxon>Ochrophyta</taxon>
        <taxon>Bacillariophyta</taxon>
        <taxon>Bacillariophyceae</taxon>
        <taxon>Bacillariophycidae</taxon>
        <taxon>Bacillariales</taxon>
        <taxon>Bacillariaceae</taxon>
        <taxon>Cylindrotheca</taxon>
    </lineage>
</organism>
<name>A0AAD2FT58_9STRA</name>
<feature type="region of interest" description="Disordered" evidence="1">
    <location>
        <begin position="378"/>
        <end position="398"/>
    </location>
</feature>
<accession>A0AAD2FT58</accession>
<dbReference type="Proteomes" id="UP001295423">
    <property type="component" value="Unassembled WGS sequence"/>
</dbReference>
<keyword evidence="3" id="KW-1185">Reference proteome</keyword>
<feature type="compositionally biased region" description="Basic and acidic residues" evidence="1">
    <location>
        <begin position="218"/>
        <end position="233"/>
    </location>
</feature>
<evidence type="ECO:0000313" key="3">
    <source>
        <dbReference type="Proteomes" id="UP001295423"/>
    </source>
</evidence>
<gene>
    <name evidence="2" type="ORF">CYCCA115_LOCUS13615</name>
</gene>
<dbReference type="EMBL" id="CAKOGP040001804">
    <property type="protein sequence ID" value="CAJ1952564.1"/>
    <property type="molecule type" value="Genomic_DNA"/>
</dbReference>
<evidence type="ECO:0000313" key="2">
    <source>
        <dbReference type="EMBL" id="CAJ1952564.1"/>
    </source>
</evidence>
<proteinExistence type="predicted"/>
<feature type="region of interest" description="Disordered" evidence="1">
    <location>
        <begin position="253"/>
        <end position="274"/>
    </location>
</feature>
<dbReference type="AlphaFoldDB" id="A0AAD2FT58"/>
<protein>
    <submittedName>
        <fullName evidence="2">Uncharacterized protein</fullName>
    </submittedName>
</protein>
<feature type="region of interest" description="Disordered" evidence="1">
    <location>
        <begin position="15"/>
        <end position="49"/>
    </location>
</feature>
<feature type="region of interest" description="Disordered" evidence="1">
    <location>
        <begin position="216"/>
        <end position="237"/>
    </location>
</feature>
<comment type="caution">
    <text evidence="2">The sequence shown here is derived from an EMBL/GenBank/DDBJ whole genome shotgun (WGS) entry which is preliminary data.</text>
</comment>
<sequence>MVRIGQRELQALNIDTNTTQLPATSTTQPSGTRVTMSTAGNSTTNRNPSQVLQPGHLEHSLVHILETVFGYSAGSILHLALDLHGCKCYLALVGMDDADIDGLQYPVSQPCDANGDPQPHVLWDVPKPLKAYLHGIHGYIYHRETVLKDPVTLTNCILIDPDDFDTYRASSAFIVFRSRTIPQPLVSTPSRRSPAEEFDRGIDLDAILYPTLSNSRQWDSHHGKRLTSEEEHPQYPSLAEPFVPDLASVDLGPEGKHGTLDKENSQYPLDLEPDPIVDPENKSRHGTLDNDHVQYPCLVEPVATDLASVDLEPDPLAYRACLASLATLPCKTSLCTAKLEAAGSNNQPPAQPPPSPQHSVNLHEMSATTNFLSQFQHSSMGRSEDADTLTSVTSEETKSDKLALVQATKYRKATQEVKNYEIAIDGVDVDEWAKSVPDDGSAGEQSPFDRVDILTKSNTTVTTLKDSPALDDAIGFFETHHCVMPTNGLYKLHPGQASDLDWLECNMAGLFDLDPVHVPQLRPPDFEAYKSGRQPSVLFVPETPINFVIDSTPLGDKPIDLTCKLSSSEPRHSPPDEGYVRGAKIIELNYKHNRNRDIQPARIQLCLNINSGEYECVMAYHNIHKWSEIGADNPIDWKLKRNTPEPLSITGADDSVTYTIHARNHNLLESQGCNLLGNIVKDKKKLLCPTNQVKLRLLHTTSPKYMYYYKIQKDHNGVLQLDKLHGNTNCKHATKVKIDLLARYKVLVDMGRGIPTPKDHQKFQVPHVNAIKHCDKHKPRLLPYGDFTYIPPNKTKPYCLLTD</sequence>
<reference evidence="2" key="1">
    <citation type="submission" date="2023-08" db="EMBL/GenBank/DDBJ databases">
        <authorList>
            <person name="Audoor S."/>
            <person name="Bilcke G."/>
        </authorList>
    </citation>
    <scope>NUCLEOTIDE SEQUENCE</scope>
</reference>
<evidence type="ECO:0000256" key="1">
    <source>
        <dbReference type="SAM" id="MobiDB-lite"/>
    </source>
</evidence>
<feature type="region of interest" description="Disordered" evidence="1">
    <location>
        <begin position="342"/>
        <end position="361"/>
    </location>
</feature>